<evidence type="ECO:0000313" key="2">
    <source>
        <dbReference type="EMBL" id="JAD29057.1"/>
    </source>
</evidence>
<dbReference type="EMBL" id="GBRH01268838">
    <property type="protein sequence ID" value="JAD29057.1"/>
    <property type="molecule type" value="Transcribed_RNA"/>
</dbReference>
<evidence type="ECO:0000256" key="1">
    <source>
        <dbReference type="SAM" id="MobiDB-lite"/>
    </source>
</evidence>
<proteinExistence type="predicted"/>
<feature type="compositionally biased region" description="Basic residues" evidence="1">
    <location>
        <begin position="32"/>
        <end position="42"/>
    </location>
</feature>
<protein>
    <submittedName>
        <fullName evidence="2">Uncharacterized protein</fullName>
    </submittedName>
</protein>
<name>A0A0A8Z2I5_ARUDO</name>
<feature type="region of interest" description="Disordered" evidence="1">
    <location>
        <begin position="26"/>
        <end position="48"/>
    </location>
</feature>
<reference evidence="2" key="1">
    <citation type="submission" date="2014-09" db="EMBL/GenBank/DDBJ databases">
        <authorList>
            <person name="Magalhaes I.L.F."/>
            <person name="Oliveira U."/>
            <person name="Santos F.R."/>
            <person name="Vidigal T.H.D.A."/>
            <person name="Brescovit A.D."/>
            <person name="Santos A.J."/>
        </authorList>
    </citation>
    <scope>NUCLEOTIDE SEQUENCE</scope>
    <source>
        <tissue evidence="2">Shoot tissue taken approximately 20 cm above the soil surface</tissue>
    </source>
</reference>
<sequence>MTILKTVRTLQPTKCRIQQNQEATGSQLLKKSGARIRQKSKKQTFAST</sequence>
<dbReference type="AlphaFoldDB" id="A0A0A8Z2I5"/>
<accession>A0A0A8Z2I5</accession>
<organism evidence="2">
    <name type="scientific">Arundo donax</name>
    <name type="common">Giant reed</name>
    <name type="synonym">Donax arundinaceus</name>
    <dbReference type="NCBI Taxonomy" id="35708"/>
    <lineage>
        <taxon>Eukaryota</taxon>
        <taxon>Viridiplantae</taxon>
        <taxon>Streptophyta</taxon>
        <taxon>Embryophyta</taxon>
        <taxon>Tracheophyta</taxon>
        <taxon>Spermatophyta</taxon>
        <taxon>Magnoliopsida</taxon>
        <taxon>Liliopsida</taxon>
        <taxon>Poales</taxon>
        <taxon>Poaceae</taxon>
        <taxon>PACMAD clade</taxon>
        <taxon>Arundinoideae</taxon>
        <taxon>Arundineae</taxon>
        <taxon>Arundo</taxon>
    </lineage>
</organism>
<reference evidence="2" key="2">
    <citation type="journal article" date="2015" name="Data Brief">
        <title>Shoot transcriptome of the giant reed, Arundo donax.</title>
        <authorList>
            <person name="Barrero R.A."/>
            <person name="Guerrero F.D."/>
            <person name="Moolhuijzen P."/>
            <person name="Goolsby J.A."/>
            <person name="Tidwell J."/>
            <person name="Bellgard S.E."/>
            <person name="Bellgard M.I."/>
        </authorList>
    </citation>
    <scope>NUCLEOTIDE SEQUENCE</scope>
    <source>
        <tissue evidence="2">Shoot tissue taken approximately 20 cm above the soil surface</tissue>
    </source>
</reference>